<protein>
    <submittedName>
        <fullName evidence="1">Uncharacterized protein</fullName>
    </submittedName>
</protein>
<keyword evidence="2" id="KW-1185">Reference proteome</keyword>
<dbReference type="Proteomes" id="UP000636800">
    <property type="component" value="Unassembled WGS sequence"/>
</dbReference>
<sequence>MASKLVKPVLHEIQFVGGKKCDFDLSAVGLPNVGEHFETWNAGVLGPATLSGLNEGQRYLTWQKWTYQIGLKGEALSLHTLSGSSSAQWEKHIKTAAYLEIAVHVITEGEFNETKCQSNCGEPSKMVNGVVDISNCLLKTLQPSVVHWRNKGYNNSKVHLSCEPGKKMTNIKFASFGIPKDVFETDDKKLEMGSLKEERDNS</sequence>
<gene>
    <name evidence="1" type="ORF">HPP92_009129</name>
</gene>
<comment type="caution">
    <text evidence="1">The sequence shown here is derived from an EMBL/GenBank/DDBJ whole genome shotgun (WGS) entry which is preliminary data.</text>
</comment>
<reference evidence="1 2" key="1">
    <citation type="journal article" date="2020" name="Nat. Food">
        <title>A phased Vanilla planifolia genome enables genetic improvement of flavour and production.</title>
        <authorList>
            <person name="Hasing T."/>
            <person name="Tang H."/>
            <person name="Brym M."/>
            <person name="Khazi F."/>
            <person name="Huang T."/>
            <person name="Chambers A.H."/>
        </authorList>
    </citation>
    <scope>NUCLEOTIDE SEQUENCE [LARGE SCALE GENOMIC DNA]</scope>
    <source>
        <tissue evidence="1">Leaf</tissue>
    </source>
</reference>
<accession>A0A835V611</accession>
<organism evidence="1 2">
    <name type="scientific">Vanilla planifolia</name>
    <name type="common">Vanilla</name>
    <dbReference type="NCBI Taxonomy" id="51239"/>
    <lineage>
        <taxon>Eukaryota</taxon>
        <taxon>Viridiplantae</taxon>
        <taxon>Streptophyta</taxon>
        <taxon>Embryophyta</taxon>
        <taxon>Tracheophyta</taxon>
        <taxon>Spermatophyta</taxon>
        <taxon>Magnoliopsida</taxon>
        <taxon>Liliopsida</taxon>
        <taxon>Asparagales</taxon>
        <taxon>Orchidaceae</taxon>
        <taxon>Vanilloideae</taxon>
        <taxon>Vanilleae</taxon>
        <taxon>Vanilla</taxon>
    </lineage>
</organism>
<dbReference type="EMBL" id="JADCNL010000004">
    <property type="protein sequence ID" value="KAG0485050.1"/>
    <property type="molecule type" value="Genomic_DNA"/>
</dbReference>
<dbReference type="OrthoDB" id="275278at2759"/>
<dbReference type="AlphaFoldDB" id="A0A835V611"/>
<evidence type="ECO:0000313" key="1">
    <source>
        <dbReference type="EMBL" id="KAG0485050.1"/>
    </source>
</evidence>
<proteinExistence type="predicted"/>
<name>A0A835V611_VANPL</name>
<evidence type="ECO:0000313" key="2">
    <source>
        <dbReference type="Proteomes" id="UP000636800"/>
    </source>
</evidence>